<protein>
    <submittedName>
        <fullName evidence="1">28396_t:CDS:1</fullName>
    </submittedName>
</protein>
<proteinExistence type="predicted"/>
<organism evidence="1 2">
    <name type="scientific">Dentiscutata erythropus</name>
    <dbReference type="NCBI Taxonomy" id="1348616"/>
    <lineage>
        <taxon>Eukaryota</taxon>
        <taxon>Fungi</taxon>
        <taxon>Fungi incertae sedis</taxon>
        <taxon>Mucoromycota</taxon>
        <taxon>Glomeromycotina</taxon>
        <taxon>Glomeromycetes</taxon>
        <taxon>Diversisporales</taxon>
        <taxon>Gigasporaceae</taxon>
        <taxon>Dentiscutata</taxon>
    </lineage>
</organism>
<evidence type="ECO:0000313" key="2">
    <source>
        <dbReference type="Proteomes" id="UP000789405"/>
    </source>
</evidence>
<reference evidence="1" key="1">
    <citation type="submission" date="2021-06" db="EMBL/GenBank/DDBJ databases">
        <authorList>
            <person name="Kallberg Y."/>
            <person name="Tangrot J."/>
            <person name="Rosling A."/>
        </authorList>
    </citation>
    <scope>NUCLEOTIDE SEQUENCE</scope>
    <source>
        <strain evidence="1">MA453B</strain>
    </source>
</reference>
<dbReference type="Proteomes" id="UP000789405">
    <property type="component" value="Unassembled WGS sequence"/>
</dbReference>
<sequence length="236" mass="27561">ETLQSDFAKDLIDLSFDNDLIEVFALAIEDTLELILANSNVVQIVRDTLQYCSTTDVRPYDNVQFTQKGIFCDGIMCSWYLIEHIVSSDECIICYLDLKLWATVRSYPVEEVAKSYWSTLDEDDEFDEEFNSHLYGSDNVSLVDDTPLETWNEWIEPGTYLLSDYDPDEDVKLVFPKIEPDNTGNKNNIELATIPWWLPNLEILSLFYLLEFNNFYSHYLCNSVWWMITNPTTYII</sequence>
<evidence type="ECO:0000313" key="1">
    <source>
        <dbReference type="EMBL" id="CAG8735647.1"/>
    </source>
</evidence>
<feature type="non-terminal residue" evidence="1">
    <location>
        <position position="236"/>
    </location>
</feature>
<dbReference type="AlphaFoldDB" id="A0A9N9IGV8"/>
<comment type="caution">
    <text evidence="1">The sequence shown here is derived from an EMBL/GenBank/DDBJ whole genome shotgun (WGS) entry which is preliminary data.</text>
</comment>
<accession>A0A9N9IGV8</accession>
<name>A0A9N9IGV8_9GLOM</name>
<dbReference type="EMBL" id="CAJVPY010012672">
    <property type="protein sequence ID" value="CAG8735647.1"/>
    <property type="molecule type" value="Genomic_DNA"/>
</dbReference>
<keyword evidence="2" id="KW-1185">Reference proteome</keyword>
<gene>
    <name evidence="1" type="ORF">DERYTH_LOCUS15527</name>
</gene>